<proteinExistence type="predicted"/>
<dbReference type="PANTHER" id="PTHR34404:SF2">
    <property type="entry name" value="CONSERVED SERINE RICH PROTEIN"/>
    <property type="match status" value="1"/>
</dbReference>
<reference evidence="4" key="1">
    <citation type="submission" date="2020-01" db="EMBL/GenBank/DDBJ databases">
        <title>'Steroidobacter agaridevorans' sp. nov., agar-degrading bacteria isolated from rhizosphere soils.</title>
        <authorList>
            <person name="Ikenaga M."/>
            <person name="Kataoka M."/>
            <person name="Murouchi A."/>
            <person name="Katsuragi S."/>
            <person name="Sakai M."/>
        </authorList>
    </citation>
    <scope>NUCLEOTIDE SEQUENCE [LARGE SCALE GENOMIC DNA]</scope>
    <source>
        <strain evidence="4">YU21-B</strain>
    </source>
</reference>
<dbReference type="AlphaFoldDB" id="A0A829Y8I2"/>
<evidence type="ECO:0000313" key="4">
    <source>
        <dbReference type="Proteomes" id="UP000445000"/>
    </source>
</evidence>
<dbReference type="EMBL" id="BLJN01000001">
    <property type="protein sequence ID" value="GFE79086.1"/>
    <property type="molecule type" value="Genomic_DNA"/>
</dbReference>
<feature type="region of interest" description="Disordered" evidence="1">
    <location>
        <begin position="57"/>
        <end position="149"/>
    </location>
</feature>
<sequence>MPFYEYECSNCKFYVETLQKISDEPLKKCPSCKKPTLKKLISAPVFRLKGAGWYETDFKSESEDKRNIADRDEPAEKAEDSKPAAASDAKAEKPEKKAESKAEVKTGAGAKKPAAKAAPSKGKKPAAKAPAKRPPPKKAAPAKKKAKRR</sequence>
<keyword evidence="4" id="KW-1185">Reference proteome</keyword>
<evidence type="ECO:0000259" key="2">
    <source>
        <dbReference type="SMART" id="SM00834"/>
    </source>
</evidence>
<dbReference type="PANTHER" id="PTHR34404">
    <property type="entry name" value="REGULATORY PROTEIN, FMDB FAMILY"/>
    <property type="match status" value="1"/>
</dbReference>
<feature type="compositionally biased region" description="Basic and acidic residues" evidence="1">
    <location>
        <begin position="57"/>
        <end position="82"/>
    </location>
</feature>
<name>A0A829Y8I2_9GAMM</name>
<feature type="compositionally biased region" description="Basic and acidic residues" evidence="1">
    <location>
        <begin position="89"/>
        <end position="104"/>
    </location>
</feature>
<dbReference type="RefSeq" id="WP_161810898.1">
    <property type="nucleotide sequence ID" value="NZ_BLJN01000001.1"/>
</dbReference>
<feature type="compositionally biased region" description="Low complexity" evidence="1">
    <location>
        <begin position="107"/>
        <end position="120"/>
    </location>
</feature>
<organism evidence="3 4">
    <name type="scientific">Steroidobacter agaridevorans</name>
    <dbReference type="NCBI Taxonomy" id="2695856"/>
    <lineage>
        <taxon>Bacteria</taxon>
        <taxon>Pseudomonadati</taxon>
        <taxon>Pseudomonadota</taxon>
        <taxon>Gammaproteobacteria</taxon>
        <taxon>Steroidobacterales</taxon>
        <taxon>Steroidobacteraceae</taxon>
        <taxon>Steroidobacter</taxon>
    </lineage>
</organism>
<feature type="compositionally biased region" description="Basic residues" evidence="1">
    <location>
        <begin position="121"/>
        <end position="149"/>
    </location>
</feature>
<dbReference type="InterPro" id="IPR013429">
    <property type="entry name" value="Regulatory_FmdB_Zinc_ribbon"/>
</dbReference>
<protein>
    <recommendedName>
        <fullName evidence="2">Putative regulatory protein FmdB zinc ribbon domain-containing protein</fullName>
    </recommendedName>
</protein>
<accession>A0A829Y8I2</accession>
<dbReference type="Proteomes" id="UP000445000">
    <property type="component" value="Unassembled WGS sequence"/>
</dbReference>
<evidence type="ECO:0000256" key="1">
    <source>
        <dbReference type="SAM" id="MobiDB-lite"/>
    </source>
</evidence>
<dbReference type="Pfam" id="PF09723">
    <property type="entry name" value="Zn_ribbon_8"/>
    <property type="match status" value="1"/>
</dbReference>
<dbReference type="NCBIfam" id="TIGR02605">
    <property type="entry name" value="CxxC_CxxC_SSSS"/>
    <property type="match status" value="1"/>
</dbReference>
<feature type="domain" description="Putative regulatory protein FmdB zinc ribbon" evidence="2">
    <location>
        <begin position="1"/>
        <end position="42"/>
    </location>
</feature>
<evidence type="ECO:0000313" key="3">
    <source>
        <dbReference type="EMBL" id="GFE79086.1"/>
    </source>
</evidence>
<gene>
    <name evidence="3" type="ORF">GCM10011487_10860</name>
</gene>
<comment type="caution">
    <text evidence="3">The sequence shown here is derived from an EMBL/GenBank/DDBJ whole genome shotgun (WGS) entry which is preliminary data.</text>
</comment>
<dbReference type="SMART" id="SM00834">
    <property type="entry name" value="CxxC_CXXC_SSSS"/>
    <property type="match status" value="1"/>
</dbReference>